<dbReference type="eggNOG" id="ENOG502T8XA">
    <property type="taxonomic scope" value="Eukaryota"/>
</dbReference>
<dbReference type="EMBL" id="CH477282">
    <property type="protein sequence ID" value="EAT44893.1"/>
    <property type="molecule type" value="Genomic_DNA"/>
</dbReference>
<dbReference type="PaxDb" id="7159-AAEL003790-PA"/>
<organism evidence="1 2">
    <name type="scientific">Aedes aegypti</name>
    <name type="common">Yellowfever mosquito</name>
    <name type="synonym">Culex aegypti</name>
    <dbReference type="NCBI Taxonomy" id="7159"/>
    <lineage>
        <taxon>Eukaryota</taxon>
        <taxon>Metazoa</taxon>
        <taxon>Ecdysozoa</taxon>
        <taxon>Arthropoda</taxon>
        <taxon>Hexapoda</taxon>
        <taxon>Insecta</taxon>
        <taxon>Pterygota</taxon>
        <taxon>Neoptera</taxon>
        <taxon>Endopterygota</taxon>
        <taxon>Diptera</taxon>
        <taxon>Nematocera</taxon>
        <taxon>Culicoidea</taxon>
        <taxon>Culicidae</taxon>
        <taxon>Culicinae</taxon>
        <taxon>Aedini</taxon>
        <taxon>Aedes</taxon>
        <taxon>Stegomyia</taxon>
    </lineage>
</organism>
<protein>
    <submittedName>
        <fullName evidence="1">AAEL003790-PA</fullName>
    </submittedName>
</protein>
<proteinExistence type="predicted"/>
<name>Q17EI6_AEDAE</name>
<reference evidence="1" key="1">
    <citation type="submission" date="2005-10" db="EMBL/GenBank/DDBJ databases">
        <authorList>
            <person name="Loftus B.J."/>
            <person name="Nene V.M."/>
            <person name="Hannick L.I."/>
            <person name="Bidwell S."/>
            <person name="Haas B."/>
            <person name="Amedeo P."/>
            <person name="Orvis J."/>
            <person name="Wortman J.R."/>
            <person name="White O.R."/>
            <person name="Salzberg S."/>
            <person name="Shumway M."/>
            <person name="Koo H."/>
            <person name="Zhao Y."/>
            <person name="Holmes M."/>
            <person name="Miller J."/>
            <person name="Schatz M."/>
            <person name="Pop M."/>
            <person name="Pai G."/>
            <person name="Utterback T."/>
            <person name="Rogers Y.-H."/>
            <person name="Kravitz S."/>
            <person name="Fraser C.M."/>
        </authorList>
    </citation>
    <scope>NUCLEOTIDE SEQUENCE</scope>
    <source>
        <strain evidence="1">Liverpool</strain>
    </source>
</reference>
<evidence type="ECO:0000313" key="1">
    <source>
        <dbReference type="EMBL" id="EAT44893.1"/>
    </source>
</evidence>
<dbReference type="VEuPathDB" id="VectorBase:AAEL024128"/>
<evidence type="ECO:0000313" key="2">
    <source>
        <dbReference type="Proteomes" id="UP000682892"/>
    </source>
</evidence>
<dbReference type="OMA" id="MDQCLNY"/>
<dbReference type="AlphaFoldDB" id="Q17EI6"/>
<reference evidence="1" key="2">
    <citation type="journal article" date="2007" name="Science">
        <title>Genome sequence of Aedes aegypti, a major arbovirus vector.</title>
        <authorList>
            <person name="Nene V."/>
            <person name="Wortman J.R."/>
            <person name="Lawson D."/>
            <person name="Haas B."/>
            <person name="Kodira C."/>
            <person name="Tu Z.J."/>
            <person name="Loftus B."/>
            <person name="Xi Z."/>
            <person name="Megy K."/>
            <person name="Grabherr M."/>
            <person name="Ren Q."/>
            <person name="Zdobnov E.M."/>
            <person name="Lobo N.F."/>
            <person name="Campbell K.S."/>
            <person name="Brown S.E."/>
            <person name="Bonaldo M.F."/>
            <person name="Zhu J."/>
            <person name="Sinkins S.P."/>
            <person name="Hogenkamp D.G."/>
            <person name="Amedeo P."/>
            <person name="Arensburger P."/>
            <person name="Atkinson P.W."/>
            <person name="Bidwell S."/>
            <person name="Biedler J."/>
            <person name="Birney E."/>
            <person name="Bruggner R.V."/>
            <person name="Costas J."/>
            <person name="Coy M.R."/>
            <person name="Crabtree J."/>
            <person name="Crawford M."/>
            <person name="Debruyn B."/>
            <person name="Decaprio D."/>
            <person name="Eiglmeier K."/>
            <person name="Eisenstadt E."/>
            <person name="El-Dorry H."/>
            <person name="Gelbart W.M."/>
            <person name="Gomes S.L."/>
            <person name="Hammond M."/>
            <person name="Hannick L.I."/>
            <person name="Hogan J.R."/>
            <person name="Holmes M.H."/>
            <person name="Jaffe D."/>
            <person name="Johnston J.S."/>
            <person name="Kennedy R.C."/>
            <person name="Koo H."/>
            <person name="Kravitz S."/>
            <person name="Kriventseva E.V."/>
            <person name="Kulp D."/>
            <person name="Labutti K."/>
            <person name="Lee E."/>
            <person name="Li S."/>
            <person name="Lovin D.D."/>
            <person name="Mao C."/>
            <person name="Mauceli E."/>
            <person name="Menck C.F."/>
            <person name="Miller J.R."/>
            <person name="Montgomery P."/>
            <person name="Mori A."/>
            <person name="Nascimento A.L."/>
            <person name="Naveira H.F."/>
            <person name="Nusbaum C."/>
            <person name="O'leary S."/>
            <person name="Orvis J."/>
            <person name="Pertea M."/>
            <person name="Quesneville H."/>
            <person name="Reidenbach K.R."/>
            <person name="Rogers Y.H."/>
            <person name="Roth C.W."/>
            <person name="Schneider J.R."/>
            <person name="Schatz M."/>
            <person name="Shumway M."/>
            <person name="Stanke M."/>
            <person name="Stinson E.O."/>
            <person name="Tubio J.M."/>
            <person name="Vanzee J.P."/>
            <person name="Verjovski-Almeida S."/>
            <person name="Werner D."/>
            <person name="White O."/>
            <person name="Wyder S."/>
            <person name="Zeng Q."/>
            <person name="Zhao Q."/>
            <person name="Zhao Y."/>
            <person name="Hill C.A."/>
            <person name="Raikhel A.S."/>
            <person name="Soares M.B."/>
            <person name="Knudson D.L."/>
            <person name="Lee N.H."/>
            <person name="Galagan J."/>
            <person name="Salzberg S.L."/>
            <person name="Paulsen I.T."/>
            <person name="Dimopoulos G."/>
            <person name="Collins F.H."/>
            <person name="Birren B."/>
            <person name="Fraser-Liggett C.M."/>
            <person name="Severson D.W."/>
        </authorList>
    </citation>
    <scope>NUCLEOTIDE SEQUENCE [LARGE SCALE GENOMIC DNA]</scope>
    <source>
        <strain evidence="1">Liverpool</strain>
    </source>
</reference>
<accession>Q17EI6</accession>
<reference evidence="1" key="3">
    <citation type="submission" date="2012-09" db="EMBL/GenBank/DDBJ databases">
        <authorList>
            <consortium name="VectorBase"/>
        </authorList>
    </citation>
    <scope>NUCLEOTIDE SEQUENCE</scope>
    <source>
        <strain evidence="1">Liverpool</strain>
    </source>
</reference>
<dbReference type="PhylomeDB" id="Q17EI6"/>
<gene>
    <name evidence="1" type="ORF">AaeL_AAEL003790</name>
</gene>
<sequence>MDDWCQSNCLRYPPNCPESVCHCPQTCEAIGEIQGREGADVYCMDECLTYKSKCPTDRCHCY</sequence>
<dbReference type="HOGENOM" id="CLU_194767_0_0_1"/>
<dbReference type="STRING" id="7159.Q17EI6"/>
<dbReference type="Proteomes" id="UP000682892">
    <property type="component" value="Unassembled WGS sequence"/>
</dbReference>